<evidence type="ECO:0000313" key="2">
    <source>
        <dbReference type="EMBL" id="OGD67055.1"/>
    </source>
</evidence>
<name>A0A1F5EI52_9BACT</name>
<sequence length="175" mass="21225">MEIKQGSSRFVIILGCFVFKFPKIMVWVCLKDVFFIIKKDRRWKHLKFYLSRTCYSKDFPGLRYYLLNGIISNFKEYLFWLKYKNNFCEPTFFSLLGFVNIQRFSPPYNLLNKKDFWLKIRMVQNYDWDDGHHFCNSNNFNIRDGKILIVDYASSKTQRVILKHGQNIIRHFSVL</sequence>
<keyword evidence="1" id="KW-0472">Membrane</keyword>
<dbReference type="STRING" id="1797582.A2442_00310"/>
<reference evidence="2 3" key="1">
    <citation type="journal article" date="2016" name="Nat. Commun.">
        <title>Thousands of microbial genomes shed light on interconnected biogeochemical processes in an aquifer system.</title>
        <authorList>
            <person name="Anantharaman K."/>
            <person name="Brown C.T."/>
            <person name="Hug L.A."/>
            <person name="Sharon I."/>
            <person name="Castelle C.J."/>
            <person name="Probst A.J."/>
            <person name="Thomas B.C."/>
            <person name="Singh A."/>
            <person name="Wilkins M.J."/>
            <person name="Karaoz U."/>
            <person name="Brodie E.L."/>
            <person name="Williams K.H."/>
            <person name="Hubbard S.S."/>
            <person name="Banfield J.F."/>
        </authorList>
    </citation>
    <scope>NUCLEOTIDE SEQUENCE [LARGE SCALE GENOMIC DNA]</scope>
</reference>
<protein>
    <submittedName>
        <fullName evidence="2">Uncharacterized protein</fullName>
    </submittedName>
</protein>
<evidence type="ECO:0000313" key="3">
    <source>
        <dbReference type="Proteomes" id="UP000179003"/>
    </source>
</evidence>
<dbReference type="Proteomes" id="UP000179003">
    <property type="component" value="Unassembled WGS sequence"/>
</dbReference>
<proteinExistence type="predicted"/>
<gene>
    <name evidence="2" type="ORF">A2442_00310</name>
</gene>
<keyword evidence="1" id="KW-1133">Transmembrane helix</keyword>
<evidence type="ECO:0000256" key="1">
    <source>
        <dbReference type="SAM" id="Phobius"/>
    </source>
</evidence>
<dbReference type="AlphaFoldDB" id="A0A1F5EI52"/>
<accession>A0A1F5EI52</accession>
<dbReference type="EMBL" id="MFAE01000009">
    <property type="protein sequence ID" value="OGD67055.1"/>
    <property type="molecule type" value="Genomic_DNA"/>
</dbReference>
<comment type="caution">
    <text evidence="2">The sequence shown here is derived from an EMBL/GenBank/DDBJ whole genome shotgun (WGS) entry which is preliminary data.</text>
</comment>
<organism evidence="2 3">
    <name type="scientific">Candidatus Campbellbacteria bacterium RIFOXYC2_FULL_35_25</name>
    <dbReference type="NCBI Taxonomy" id="1797582"/>
    <lineage>
        <taxon>Bacteria</taxon>
        <taxon>Candidatus Campbelliibacteriota</taxon>
    </lineage>
</organism>
<feature type="transmembrane region" description="Helical" evidence="1">
    <location>
        <begin position="12"/>
        <end position="37"/>
    </location>
</feature>
<keyword evidence="1" id="KW-0812">Transmembrane</keyword>